<protein>
    <submittedName>
        <fullName evidence="1">Uncharacterized protein</fullName>
    </submittedName>
</protein>
<keyword evidence="2" id="KW-1185">Reference proteome</keyword>
<organism evidence="1 2">
    <name type="scientific">Ancylostoma caninum</name>
    <name type="common">Dog hookworm</name>
    <dbReference type="NCBI Taxonomy" id="29170"/>
    <lineage>
        <taxon>Eukaryota</taxon>
        <taxon>Metazoa</taxon>
        <taxon>Ecdysozoa</taxon>
        <taxon>Nematoda</taxon>
        <taxon>Chromadorea</taxon>
        <taxon>Rhabditida</taxon>
        <taxon>Rhabditina</taxon>
        <taxon>Rhabditomorpha</taxon>
        <taxon>Strongyloidea</taxon>
        <taxon>Ancylostomatidae</taxon>
        <taxon>Ancylostomatinae</taxon>
        <taxon>Ancylostoma</taxon>
    </lineage>
</organism>
<evidence type="ECO:0000313" key="2">
    <source>
        <dbReference type="Proteomes" id="UP000252519"/>
    </source>
</evidence>
<proteinExistence type="predicted"/>
<comment type="caution">
    <text evidence="1">The sequence shown here is derived from an EMBL/GenBank/DDBJ whole genome shotgun (WGS) entry which is preliminary data.</text>
</comment>
<dbReference type="OrthoDB" id="5871161at2759"/>
<name>A0A368G965_ANCCA</name>
<dbReference type="EMBL" id="JOJR01000295">
    <property type="protein sequence ID" value="RCN40248.1"/>
    <property type="molecule type" value="Genomic_DNA"/>
</dbReference>
<evidence type="ECO:0000313" key="1">
    <source>
        <dbReference type="EMBL" id="RCN40248.1"/>
    </source>
</evidence>
<accession>A0A368G965</accession>
<gene>
    <name evidence="1" type="ORF">ANCCAN_13815</name>
</gene>
<reference evidence="1 2" key="1">
    <citation type="submission" date="2014-10" db="EMBL/GenBank/DDBJ databases">
        <title>Draft genome of the hookworm Ancylostoma caninum.</title>
        <authorList>
            <person name="Mitreva M."/>
        </authorList>
    </citation>
    <scope>NUCLEOTIDE SEQUENCE [LARGE SCALE GENOMIC DNA]</scope>
    <source>
        <strain evidence="1 2">Baltimore</strain>
    </source>
</reference>
<sequence>MIGAPNQAKITRDLEQKFLKEIVRYNTMKDNLPLTWQTSTGSNGDCSSSRVKMSDQFWTYFTNDGRINASGVQ</sequence>
<dbReference type="Proteomes" id="UP000252519">
    <property type="component" value="Unassembled WGS sequence"/>
</dbReference>
<dbReference type="AlphaFoldDB" id="A0A368G965"/>